<comment type="caution">
    <text evidence="1">The sequence shown here is derived from an EMBL/GenBank/DDBJ whole genome shotgun (WGS) entry which is preliminary data.</text>
</comment>
<dbReference type="PATRIC" id="fig|242163.4.peg.3619"/>
<evidence type="ECO:0000313" key="2">
    <source>
        <dbReference type="Proteomes" id="UP000036959"/>
    </source>
</evidence>
<dbReference type="EMBL" id="LFJJ01000256">
    <property type="protein sequence ID" value="KND57341.1"/>
    <property type="molecule type" value="Genomic_DNA"/>
</dbReference>
<dbReference type="RefSeq" id="WP_050455838.1">
    <property type="nucleotide sequence ID" value="NZ_LFJJ01000256.1"/>
</dbReference>
<reference evidence="2" key="1">
    <citation type="submission" date="2015-06" db="EMBL/GenBank/DDBJ databases">
        <title>Comparative genomics of Burkholderia leaf nodule symbionts.</title>
        <authorList>
            <person name="Carlier A."/>
            <person name="Eberl L."/>
            <person name="Pinto-Carbo M."/>
        </authorList>
    </citation>
    <scope>NUCLEOTIDE SEQUENCE [LARGE SCALE GENOMIC DNA]</scope>
    <source>
        <strain evidence="2">UZHbot4</strain>
    </source>
</reference>
<keyword evidence="2" id="KW-1185">Reference proteome</keyword>
<name>A0A0L0M4Y7_9BURK</name>
<organism evidence="1 2">
    <name type="scientific">Candidatus Burkholderia verschuerenii</name>
    <dbReference type="NCBI Taxonomy" id="242163"/>
    <lineage>
        <taxon>Bacteria</taxon>
        <taxon>Pseudomonadati</taxon>
        <taxon>Pseudomonadota</taxon>
        <taxon>Betaproteobacteria</taxon>
        <taxon>Burkholderiales</taxon>
        <taxon>Burkholderiaceae</taxon>
        <taxon>Burkholderia</taxon>
    </lineage>
</organism>
<gene>
    <name evidence="1" type="ORF">BVER_02724</name>
</gene>
<dbReference type="AlphaFoldDB" id="A0A0L0M4Y7"/>
<dbReference type="Proteomes" id="UP000036959">
    <property type="component" value="Unassembled WGS sequence"/>
</dbReference>
<accession>A0A0L0M4Y7</accession>
<evidence type="ECO:0000313" key="1">
    <source>
        <dbReference type="EMBL" id="KND57341.1"/>
    </source>
</evidence>
<protein>
    <submittedName>
        <fullName evidence="1">Uncharacterized protein</fullName>
    </submittedName>
</protein>
<proteinExistence type="predicted"/>
<dbReference type="OrthoDB" id="8990415at2"/>
<sequence>MNIQPVSVRTETLFLLDRNVVAIIKTAVLSKEQPDDKKKAALEALRAIDLPQYSISPILSIIEGEKGREDDAHQKALCLKTEADAIGEFFKLANTDAAHLGGLKSLASEIFAGVKESQWDNRADFLGMAAPLVVQKVATEDRRHVEDKLVELAAATGLAANDAIVMLFLACLHGSNDARKVIKPAKPNPYNALSDLHVIPRVGLIRAVARQLPTPVNVLFRTLDEGLFGVLSKVDIVLSHLTDDGELKMQIRYKPELFPELALKDAIIMLQRLADITAAAVEGSR</sequence>